<dbReference type="Gene3D" id="3.40.390.10">
    <property type="entry name" value="Collagenase (Catalytic Domain)"/>
    <property type="match status" value="1"/>
</dbReference>
<keyword evidence="9" id="KW-0472">Membrane</keyword>
<name>E3M1P3_CAERE</name>
<keyword evidence="5" id="KW-0378">Hydrolase</keyword>
<dbReference type="GO" id="GO:0046872">
    <property type="term" value="F:metal ion binding"/>
    <property type="evidence" value="ECO:0007669"/>
    <property type="project" value="UniProtKB-KW"/>
</dbReference>
<feature type="compositionally biased region" description="Basic and acidic residues" evidence="8">
    <location>
        <begin position="879"/>
        <end position="897"/>
    </location>
</feature>
<keyword evidence="9" id="KW-1133">Transmembrane helix</keyword>
<keyword evidence="3" id="KW-0645">Protease</keyword>
<dbReference type="PANTHER" id="PTHR11733:SF7">
    <property type="entry name" value="NEPRILYSIN METALLOPEPTIDASE FAMILY-RELATED"/>
    <property type="match status" value="1"/>
</dbReference>
<evidence type="ECO:0000256" key="7">
    <source>
        <dbReference type="ARBA" id="ARBA00023049"/>
    </source>
</evidence>
<evidence type="ECO:0000256" key="6">
    <source>
        <dbReference type="ARBA" id="ARBA00022833"/>
    </source>
</evidence>
<feature type="domain" description="Peptidase M13 C-terminal" evidence="10">
    <location>
        <begin position="574"/>
        <end position="722"/>
    </location>
</feature>
<keyword evidence="6" id="KW-0862">Zinc</keyword>
<evidence type="ECO:0000259" key="11">
    <source>
        <dbReference type="Pfam" id="PF05649"/>
    </source>
</evidence>
<protein>
    <recommendedName>
        <fullName evidence="14">Peptidase M13 N-terminal domain-containing protein</fullName>
    </recommendedName>
</protein>
<dbReference type="GO" id="GO:0005886">
    <property type="term" value="C:plasma membrane"/>
    <property type="evidence" value="ECO:0007669"/>
    <property type="project" value="TreeGrafter"/>
</dbReference>
<dbReference type="InterPro" id="IPR018497">
    <property type="entry name" value="Peptidase_M13_C"/>
</dbReference>
<dbReference type="PANTHER" id="PTHR11733">
    <property type="entry name" value="ZINC METALLOPROTEASE FAMILY M13 NEPRILYSIN-RELATED"/>
    <property type="match status" value="1"/>
</dbReference>
<feature type="transmembrane region" description="Helical" evidence="9">
    <location>
        <begin position="81"/>
        <end position="102"/>
    </location>
</feature>
<dbReference type="eggNOG" id="KOG3624">
    <property type="taxonomic scope" value="Eukaryota"/>
</dbReference>
<keyword evidence="9" id="KW-0812">Transmembrane</keyword>
<keyword evidence="7" id="KW-0482">Metalloprotease</keyword>
<reference evidence="12" key="1">
    <citation type="submission" date="2007-07" db="EMBL/GenBank/DDBJ databases">
        <title>PCAP assembly of the Caenorhabditis remanei genome.</title>
        <authorList>
            <consortium name="The Caenorhabditis remanei Sequencing Consortium"/>
            <person name="Wilson R.K."/>
        </authorList>
    </citation>
    <scope>NUCLEOTIDE SEQUENCE [LARGE SCALE GENOMIC DNA]</scope>
    <source>
        <strain evidence="12">PB4641</strain>
    </source>
</reference>
<feature type="domain" description="Peptidase M13 N-terminal" evidence="11">
    <location>
        <begin position="146"/>
        <end position="516"/>
    </location>
</feature>
<evidence type="ECO:0000256" key="5">
    <source>
        <dbReference type="ARBA" id="ARBA00022801"/>
    </source>
</evidence>
<feature type="transmembrane region" description="Helical" evidence="9">
    <location>
        <begin position="733"/>
        <end position="753"/>
    </location>
</feature>
<dbReference type="OrthoDB" id="5828345at2759"/>
<dbReference type="AlphaFoldDB" id="E3M1P3"/>
<dbReference type="SUPFAM" id="SSF55486">
    <property type="entry name" value="Metalloproteases ('zincins'), catalytic domain"/>
    <property type="match status" value="1"/>
</dbReference>
<feature type="transmembrane region" description="Helical" evidence="9">
    <location>
        <begin position="829"/>
        <end position="849"/>
    </location>
</feature>
<dbReference type="Gene3D" id="1.10.1380.10">
    <property type="entry name" value="Neutral endopeptidase , domain2"/>
    <property type="match status" value="1"/>
</dbReference>
<evidence type="ECO:0000256" key="2">
    <source>
        <dbReference type="ARBA" id="ARBA00007357"/>
    </source>
</evidence>
<evidence type="ECO:0000256" key="3">
    <source>
        <dbReference type="ARBA" id="ARBA00022670"/>
    </source>
</evidence>
<evidence type="ECO:0000256" key="8">
    <source>
        <dbReference type="SAM" id="MobiDB-lite"/>
    </source>
</evidence>
<evidence type="ECO:0000256" key="4">
    <source>
        <dbReference type="ARBA" id="ARBA00022723"/>
    </source>
</evidence>
<dbReference type="CDD" id="cd08662">
    <property type="entry name" value="M13"/>
    <property type="match status" value="1"/>
</dbReference>
<dbReference type="InterPro" id="IPR000718">
    <property type="entry name" value="Peptidase_M13"/>
</dbReference>
<dbReference type="Proteomes" id="UP000008281">
    <property type="component" value="Unassembled WGS sequence"/>
</dbReference>
<dbReference type="InterPro" id="IPR008753">
    <property type="entry name" value="Peptidase_M13_N"/>
</dbReference>
<feature type="compositionally biased region" description="Low complexity" evidence="8">
    <location>
        <begin position="47"/>
        <end position="67"/>
    </location>
</feature>
<accession>E3M1P3</accession>
<feature type="compositionally biased region" description="Basic residues" evidence="8">
    <location>
        <begin position="1"/>
        <end position="27"/>
    </location>
</feature>
<dbReference type="Pfam" id="PF01431">
    <property type="entry name" value="Peptidase_M13"/>
    <property type="match status" value="1"/>
</dbReference>
<dbReference type="InterPro" id="IPR024079">
    <property type="entry name" value="MetalloPept_cat_dom_sf"/>
</dbReference>
<evidence type="ECO:0008006" key="14">
    <source>
        <dbReference type="Google" id="ProtNLM"/>
    </source>
</evidence>
<dbReference type="HOGENOM" id="CLU_006187_5_0_1"/>
<organism evidence="13">
    <name type="scientific">Caenorhabditis remanei</name>
    <name type="common">Caenorhabditis vulgaris</name>
    <dbReference type="NCBI Taxonomy" id="31234"/>
    <lineage>
        <taxon>Eukaryota</taxon>
        <taxon>Metazoa</taxon>
        <taxon>Ecdysozoa</taxon>
        <taxon>Nematoda</taxon>
        <taxon>Chromadorea</taxon>
        <taxon>Rhabditida</taxon>
        <taxon>Rhabditina</taxon>
        <taxon>Rhabditomorpha</taxon>
        <taxon>Rhabditoidea</taxon>
        <taxon>Rhabditidae</taxon>
        <taxon>Peloderinae</taxon>
        <taxon>Caenorhabditis</taxon>
    </lineage>
</organism>
<proteinExistence type="inferred from homology"/>
<dbReference type="InParanoid" id="E3M1P3"/>
<gene>
    <name evidence="12" type="ORF">CRE_06592</name>
</gene>
<feature type="transmembrane region" description="Helical" evidence="9">
    <location>
        <begin position="794"/>
        <end position="813"/>
    </location>
</feature>
<dbReference type="Pfam" id="PF05649">
    <property type="entry name" value="Peptidase_M13_N"/>
    <property type="match status" value="1"/>
</dbReference>
<feature type="region of interest" description="Disordered" evidence="8">
    <location>
        <begin position="1"/>
        <end position="74"/>
    </location>
</feature>
<dbReference type="EMBL" id="DS268421">
    <property type="protein sequence ID" value="EFO89023.1"/>
    <property type="molecule type" value="Genomic_DNA"/>
</dbReference>
<evidence type="ECO:0000313" key="13">
    <source>
        <dbReference type="Proteomes" id="UP000008281"/>
    </source>
</evidence>
<feature type="region of interest" description="Disordered" evidence="8">
    <location>
        <begin position="870"/>
        <end position="914"/>
    </location>
</feature>
<comment type="similarity">
    <text evidence="2">Belongs to the peptidase M13 family.</text>
</comment>
<evidence type="ECO:0000256" key="9">
    <source>
        <dbReference type="SAM" id="Phobius"/>
    </source>
</evidence>
<keyword evidence="13" id="KW-1185">Reference proteome</keyword>
<keyword evidence="4" id="KW-0479">Metal-binding</keyword>
<dbReference type="GO" id="GO:0016485">
    <property type="term" value="P:protein processing"/>
    <property type="evidence" value="ECO:0007669"/>
    <property type="project" value="TreeGrafter"/>
</dbReference>
<dbReference type="InterPro" id="IPR042089">
    <property type="entry name" value="Peptidase_M13_dom_2"/>
</dbReference>
<dbReference type="GO" id="GO:0004222">
    <property type="term" value="F:metalloendopeptidase activity"/>
    <property type="evidence" value="ECO:0007669"/>
    <property type="project" value="InterPro"/>
</dbReference>
<sequence>MGAKKKSHALKQSKPPKKSKPANKKKPSKEQKDKKKGSGNSKPANKTRSSSAPNPTSTRSTTPTPESVNAPEKKKKPLKQIALFSILCCIIIALSIALIVVISQDVPSAPASPAQETVKPRNVCETPACITLAHQLQNWQNTSVDPCHDFYKYSCGRYQEHVPFAGDSFDRKTKILKLLIEDFLTKNVPSTSKSEKSMKILYAKCKKAELWSEERDFFQQVYRHISSIGSWSHFRFIPLGVDTNLTKWLSGLRLLKKSLESQSVDFGLFSIKFNDHSKMTIEPKHILLRPPSVMMTNIHTLLRHNGIDVPDSQLSVRISQLGDFLNKLNYIPREDVSSVIEYEKANLKSRIPAIDFDAIIKDMMRSSEGFEVVKKNTFVSNSGIFSQTKQARLAVFQHFHEVFFQLSNILQNRIIAVDFLIYIFIDDAFQRYENFKNERKQQDCAQVVIDNLPHASTRVFVRNYLNKKNLKSVSDLVESEKSNFIEMIKESKQLHENSKKKAVVKVEKMKTVIGYPKEFEAPGALDNSYQLKLFPSDSYNGMLMKIERDFTKYYLDFISKKSVINPANLVLWTNAMYLEDNTLVIPPPIMDDPFFDESYPEYAKIGILGTPIGHEMGHGFDIGRIGNDENGKAGRVLTLVDLKSLMKNAKCLHKQYINYDDPDFGRQNRPDTSINEMIADSIAAKVGWKTFKKLQLSQEKEIIGYEDYDIDKLFFQIKALRFVIDRLLKSLSIHAYCYLAFVLLILSIGTSCFGSDLSEKESLAWWFWIIAFGLVCSKYLEVVLPRFGLWNASVQFYCVLIALFSVTAFFHYIESSKSFSKFMKEKGTFLTLNAIFAAIKCIFLVRAAAQLAAQPAKQFVEHPIEQPVQPVEQPAEQAVEQHEVVQLPRQDESRSSQEEMQQGGGIRQRRFVSQ</sequence>
<evidence type="ECO:0000313" key="12">
    <source>
        <dbReference type="EMBL" id="EFO89023.1"/>
    </source>
</evidence>
<dbReference type="PROSITE" id="PS51885">
    <property type="entry name" value="NEPRILYSIN"/>
    <property type="match status" value="1"/>
</dbReference>
<evidence type="ECO:0000256" key="1">
    <source>
        <dbReference type="ARBA" id="ARBA00001947"/>
    </source>
</evidence>
<feature type="transmembrane region" description="Helical" evidence="9">
    <location>
        <begin position="765"/>
        <end position="782"/>
    </location>
</feature>
<comment type="cofactor">
    <cofactor evidence="1">
        <name>Zn(2+)</name>
        <dbReference type="ChEBI" id="CHEBI:29105"/>
    </cofactor>
</comment>
<evidence type="ECO:0000259" key="10">
    <source>
        <dbReference type="Pfam" id="PF01431"/>
    </source>
</evidence>